<sequence length="379" mass="39432">MSSSDGRSSPSAGIGRSVLQELRHTPVLWLIVLVPIVIVLEHLVPDSHTLLFFISVLAIVPLATLLSRATEAVAARTGDAVGGLLNATLGNLTELVISLSALRTGQYLLVKASLAGAIVTNTLFMLGGAFLLGGLKHHLQEFNRVNARFQACLLFLATIAVLVPSIISEVDQPPPLAISQNVSLGLSVILIAVYALGMLFSLRTHKELFASAGHADEEQATWPLGLSIAILVGVTVLVALVSEIFVGSVQVAAEHLGMTPAFVGFIVVALVGAAAEMTTAFSAARADRLDLSVGIALGSAAQIALFVAPLLVIVSYVIGPEPMTLQFWPGAVTMMIVATVAATLLSNGGRGAWYAGVMALALYAIFAFTLFVLPPAGPT</sequence>
<dbReference type="GO" id="GO:0016020">
    <property type="term" value="C:membrane"/>
    <property type="evidence" value="ECO:0007669"/>
    <property type="project" value="InterPro"/>
</dbReference>
<accession>A0A109JDT3</accession>
<dbReference type="GO" id="GO:0006874">
    <property type="term" value="P:intracellular calcium ion homeostasis"/>
    <property type="evidence" value="ECO:0007669"/>
    <property type="project" value="TreeGrafter"/>
</dbReference>
<keyword evidence="2 9" id="KW-0813">Transport</keyword>
<dbReference type="InterPro" id="IPR004798">
    <property type="entry name" value="CAX-like"/>
</dbReference>
<feature type="transmembrane region" description="Helical" evidence="9">
    <location>
        <begin position="50"/>
        <end position="69"/>
    </location>
</feature>
<dbReference type="AlphaFoldDB" id="A0A109JDT3"/>
<dbReference type="EMBL" id="LNCD01000105">
    <property type="protein sequence ID" value="KWV47082.1"/>
    <property type="molecule type" value="Genomic_DNA"/>
</dbReference>
<dbReference type="GO" id="GO:0015369">
    <property type="term" value="F:calcium:proton antiporter activity"/>
    <property type="evidence" value="ECO:0007669"/>
    <property type="project" value="UniProtKB-UniRule"/>
</dbReference>
<evidence type="ECO:0000256" key="4">
    <source>
        <dbReference type="ARBA" id="ARBA00022692"/>
    </source>
</evidence>
<dbReference type="PANTHER" id="PTHR31503">
    <property type="entry name" value="VACUOLAR CALCIUM ION TRANSPORTER"/>
    <property type="match status" value="1"/>
</dbReference>
<proteinExistence type="inferred from homology"/>
<feature type="transmembrane region" description="Helical" evidence="9">
    <location>
        <begin position="81"/>
        <end position="102"/>
    </location>
</feature>
<keyword evidence="7 9" id="KW-0406">Ion transport</keyword>
<comment type="function">
    <text evidence="9">Ca(+)/H(+) antiporter that extrudes calcium in exchange for external protons.</text>
</comment>
<dbReference type="InterPro" id="IPR044880">
    <property type="entry name" value="NCX_ion-bd_dom_sf"/>
</dbReference>
<keyword evidence="8 9" id="KW-0472">Membrane</keyword>
<feature type="domain" description="Sodium/calcium exchanger membrane region" evidence="10">
    <location>
        <begin position="48"/>
        <end position="202"/>
    </location>
</feature>
<protein>
    <recommendedName>
        <fullName evidence="9">Ca(2+)/H(+) antiporter</fullName>
    </recommendedName>
</protein>
<feature type="transmembrane region" description="Helical" evidence="9">
    <location>
        <begin position="325"/>
        <end position="345"/>
    </location>
</feature>
<feature type="transmembrane region" description="Helical" evidence="9">
    <location>
        <begin position="182"/>
        <end position="202"/>
    </location>
</feature>
<dbReference type="PANTHER" id="PTHR31503:SF22">
    <property type="entry name" value="VACUOLAR CALCIUM ION TRANSPORTER"/>
    <property type="match status" value="1"/>
</dbReference>
<evidence type="ECO:0000256" key="1">
    <source>
        <dbReference type="ARBA" id="ARBA00004127"/>
    </source>
</evidence>
<evidence type="ECO:0000313" key="12">
    <source>
        <dbReference type="Proteomes" id="UP000068164"/>
    </source>
</evidence>
<gene>
    <name evidence="11" type="ORF">AS026_14035</name>
</gene>
<dbReference type="InterPro" id="IPR004837">
    <property type="entry name" value="NaCa_Exmemb"/>
</dbReference>
<keyword evidence="6 9" id="KW-1133">Transmembrane helix</keyword>
<feature type="transmembrane region" description="Helical" evidence="9">
    <location>
        <begin position="352"/>
        <end position="373"/>
    </location>
</feature>
<dbReference type="RefSeq" id="WP_062372541.1">
    <property type="nucleotide sequence ID" value="NZ_LNCD01000105.1"/>
</dbReference>
<keyword evidence="12" id="KW-1185">Reference proteome</keyword>
<feature type="transmembrane region" description="Helical" evidence="9">
    <location>
        <begin position="26"/>
        <end position="44"/>
    </location>
</feature>
<dbReference type="Gene3D" id="1.20.1420.30">
    <property type="entry name" value="NCX, central ion-binding region"/>
    <property type="match status" value="1"/>
</dbReference>
<name>A0A109JDT3_9HYPH</name>
<feature type="transmembrane region" description="Helical" evidence="9">
    <location>
        <begin position="293"/>
        <end position="319"/>
    </location>
</feature>
<reference evidence="11 12" key="1">
    <citation type="submission" date="2015-11" db="EMBL/GenBank/DDBJ databases">
        <title>Draft Genome Sequence of the Strain BR 10423 (Rhizobium sp.) isolated from nodules of Mimosa pudica.</title>
        <authorList>
            <person name="Barauna A.C."/>
            <person name="Zilli J.E."/>
            <person name="Simoes-Araujo J.L."/>
            <person name="Reis V.M."/>
            <person name="James E.K."/>
            <person name="Reis F.B.Jr."/>
            <person name="Rouws L.F."/>
            <person name="Passos S.R."/>
            <person name="Gois S.R."/>
        </authorList>
    </citation>
    <scope>NUCLEOTIDE SEQUENCE [LARGE SCALE GENOMIC DNA]</scope>
    <source>
        <strain evidence="11 12">BR10423</strain>
    </source>
</reference>
<keyword evidence="9" id="KW-0050">Antiport</keyword>
<keyword evidence="4 9" id="KW-0812">Transmembrane</keyword>
<organism evidence="11 12">
    <name type="scientific">Rhizobium altiplani</name>
    <dbReference type="NCBI Taxonomy" id="1864509"/>
    <lineage>
        <taxon>Bacteria</taxon>
        <taxon>Pseudomonadati</taxon>
        <taxon>Pseudomonadota</taxon>
        <taxon>Alphaproteobacteria</taxon>
        <taxon>Hyphomicrobiales</taxon>
        <taxon>Rhizobiaceae</taxon>
        <taxon>Rhizobium/Agrobacterium group</taxon>
        <taxon>Rhizobium</taxon>
    </lineage>
</organism>
<feature type="transmembrane region" description="Helical" evidence="9">
    <location>
        <begin position="114"/>
        <end position="135"/>
    </location>
</feature>
<evidence type="ECO:0000256" key="7">
    <source>
        <dbReference type="ARBA" id="ARBA00023065"/>
    </source>
</evidence>
<comment type="similarity">
    <text evidence="9">Belongs to the Ca(2+):cation antiporter (CaCA) (TC 2.A.19) family.</text>
</comment>
<evidence type="ECO:0000256" key="2">
    <source>
        <dbReference type="ARBA" id="ARBA00022448"/>
    </source>
</evidence>
<dbReference type="Proteomes" id="UP000068164">
    <property type="component" value="Unassembled WGS sequence"/>
</dbReference>
<evidence type="ECO:0000256" key="9">
    <source>
        <dbReference type="RuleBase" id="RU365028"/>
    </source>
</evidence>
<feature type="domain" description="Sodium/calcium exchanger membrane region" evidence="10">
    <location>
        <begin position="227"/>
        <end position="371"/>
    </location>
</feature>
<feature type="transmembrane region" description="Helical" evidence="9">
    <location>
        <begin position="222"/>
        <end position="241"/>
    </location>
</feature>
<evidence type="ECO:0000313" key="11">
    <source>
        <dbReference type="EMBL" id="KWV47082.1"/>
    </source>
</evidence>
<comment type="subcellular location">
    <subcellularLocation>
        <location evidence="1">Endomembrane system</location>
        <topology evidence="1">Multi-pass membrane protein</topology>
    </subcellularLocation>
</comment>
<feature type="transmembrane region" description="Helical" evidence="9">
    <location>
        <begin position="147"/>
        <end position="167"/>
    </location>
</feature>
<evidence type="ECO:0000256" key="8">
    <source>
        <dbReference type="ARBA" id="ARBA00023136"/>
    </source>
</evidence>
<dbReference type="GO" id="GO:0012505">
    <property type="term" value="C:endomembrane system"/>
    <property type="evidence" value="ECO:0007669"/>
    <property type="project" value="UniProtKB-SubCell"/>
</dbReference>
<dbReference type="NCBIfam" id="TIGR00378">
    <property type="entry name" value="cax"/>
    <property type="match status" value="1"/>
</dbReference>
<dbReference type="InterPro" id="IPR004713">
    <property type="entry name" value="CaH_exchang"/>
</dbReference>
<dbReference type="OrthoDB" id="8438242at2"/>
<keyword evidence="5 9" id="KW-0106">Calcium</keyword>
<evidence type="ECO:0000256" key="3">
    <source>
        <dbReference type="ARBA" id="ARBA00022568"/>
    </source>
</evidence>
<evidence type="ECO:0000256" key="6">
    <source>
        <dbReference type="ARBA" id="ARBA00022989"/>
    </source>
</evidence>
<evidence type="ECO:0000259" key="10">
    <source>
        <dbReference type="Pfam" id="PF01699"/>
    </source>
</evidence>
<comment type="caution">
    <text evidence="11">The sequence shown here is derived from an EMBL/GenBank/DDBJ whole genome shotgun (WGS) entry which is preliminary data.</text>
</comment>
<evidence type="ECO:0000256" key="5">
    <source>
        <dbReference type="ARBA" id="ARBA00022837"/>
    </source>
</evidence>
<dbReference type="Pfam" id="PF01699">
    <property type="entry name" value="Na_Ca_ex"/>
    <property type="match status" value="2"/>
</dbReference>
<feature type="transmembrane region" description="Helical" evidence="9">
    <location>
        <begin position="261"/>
        <end position="281"/>
    </location>
</feature>
<keyword evidence="3 9" id="KW-0109">Calcium transport</keyword>